<name>A0A162J8D7_9FUSO</name>
<dbReference type="RefSeq" id="WP_062680889.1">
    <property type="nucleotide sequence ID" value="NZ_LVEA01000001.1"/>
</dbReference>
<evidence type="ECO:0000313" key="1">
    <source>
        <dbReference type="EMBL" id="KYL05327.1"/>
    </source>
</evidence>
<dbReference type="Proteomes" id="UP000075816">
    <property type="component" value="Unassembled WGS sequence"/>
</dbReference>
<dbReference type="AlphaFoldDB" id="A0A162J8D7"/>
<sequence>MSKRLFEHTEKQMKDALRSFFYTDEERKVFSKGVLKETFVNDEQEEESVINDVVTQIEDLVDIVMNDGFDAQTQTFVDIEKFAERIEDLSNKKYELKDGTKVSLLKDNSISSLGFFVQQTINRLVTKVNYPEIEAWKFVSRDLVMEDGTVLYDIVFETQGNEATTRVAEGGDFKTLELKSTEDAIKTNKGKVGVKVQYFEEAARRVGPQILKMLVEAAIADIKRFKAREALQLLECHAKNYFDGLNTAGSGAAGLNIKAPSGRKYSDPKKRNGALLFSDLTQFLREAQTDGFDIDTIFLHPLAYGVFYNEPNVKAYLKENANVFYLVPKKRRTLAINIFQKLAKERSKGAAVYEGEEFEVPQLITGKKLNLIVTPLVSFFAPHSFISLPITRFSQVPTQWYADSGDVPVTDILLCDSSRALTHLHDGKGIITGKMEDRIRDVTEIKFKTYYQFILDKNYGVFAFRNIPITNDVFDPNTPAQVVLTHKDIYPAS</sequence>
<accession>A0A162J8D7</accession>
<evidence type="ECO:0000313" key="2">
    <source>
        <dbReference type="Proteomes" id="UP000075816"/>
    </source>
</evidence>
<organism evidence="1 2">
    <name type="scientific">Fusobacterium necrophorum subsp. funduliforme</name>
    <dbReference type="NCBI Taxonomy" id="143387"/>
    <lineage>
        <taxon>Bacteria</taxon>
        <taxon>Fusobacteriati</taxon>
        <taxon>Fusobacteriota</taxon>
        <taxon>Fusobacteriia</taxon>
        <taxon>Fusobacteriales</taxon>
        <taxon>Fusobacteriaceae</taxon>
        <taxon>Fusobacterium</taxon>
    </lineage>
</organism>
<comment type="caution">
    <text evidence="1">The sequence shown here is derived from an EMBL/GenBank/DDBJ whole genome shotgun (WGS) entry which is preliminary data.</text>
</comment>
<dbReference type="EMBL" id="LVEA01000001">
    <property type="protein sequence ID" value="KYL05327.1"/>
    <property type="molecule type" value="Genomic_DNA"/>
</dbReference>
<gene>
    <name evidence="1" type="ORF">A2J07_00900</name>
</gene>
<protein>
    <submittedName>
        <fullName evidence="1">Uncharacterized protein</fullName>
    </submittedName>
</protein>
<reference evidence="1 2" key="1">
    <citation type="submission" date="2016-03" db="EMBL/GenBank/DDBJ databases">
        <title>Comparative genomics of human isolates of Fusobacterium necrophorum.</title>
        <authorList>
            <person name="Jensen A."/>
            <person name="Bank S."/>
            <person name="Andersen P.S."/>
            <person name="Kristensen L.H."/>
            <person name="Prag J."/>
        </authorList>
    </citation>
    <scope>NUCLEOTIDE SEQUENCE [LARGE SCALE GENOMIC DNA]</scope>
    <source>
        <strain evidence="1 2">LS_1264</strain>
    </source>
</reference>
<proteinExistence type="predicted"/>